<evidence type="ECO:0000256" key="4">
    <source>
        <dbReference type="ARBA" id="ARBA00022692"/>
    </source>
</evidence>
<accession>A0A0W0S365</accession>
<keyword evidence="2" id="KW-1003">Cell membrane</keyword>
<feature type="transmembrane region" description="Helical" evidence="8">
    <location>
        <begin position="259"/>
        <end position="278"/>
    </location>
</feature>
<feature type="transmembrane region" description="Helical" evidence="8">
    <location>
        <begin position="165"/>
        <end position="190"/>
    </location>
</feature>
<dbReference type="EMBL" id="LNXV01000034">
    <property type="protein sequence ID" value="KTC77870.1"/>
    <property type="molecule type" value="Genomic_DNA"/>
</dbReference>
<dbReference type="GO" id="GO:0005886">
    <property type="term" value="C:plasma membrane"/>
    <property type="evidence" value="ECO:0007669"/>
    <property type="project" value="UniProtKB-SubCell"/>
</dbReference>
<comment type="similarity">
    <text evidence="7">Belongs to the glycosyltransferase 87 family.</text>
</comment>
<feature type="transmembrane region" description="Helical" evidence="8">
    <location>
        <begin position="294"/>
        <end position="318"/>
    </location>
</feature>
<dbReference type="RefSeq" id="WP_058442740.1">
    <property type="nucleotide sequence ID" value="NZ_CAAAHU010000011.1"/>
</dbReference>
<dbReference type="PATRIC" id="fig|29422.6.peg.2930"/>
<dbReference type="STRING" id="29422.Lbru_2763"/>
<dbReference type="OrthoDB" id="5659754at2"/>
<keyword evidence="3" id="KW-0808">Transferase</keyword>
<dbReference type="AlphaFoldDB" id="A0A0W0S365"/>
<gene>
    <name evidence="9" type="ORF">Lbru_2763</name>
</gene>
<feature type="transmembrane region" description="Helical" evidence="8">
    <location>
        <begin position="197"/>
        <end position="220"/>
    </location>
</feature>
<sequence length="433" mass="50392">MNPGYWQRTAFLFLLAIYGLLFYFILTFQQGIDFASFYSASQMLTIGDNPYQSLFATYLPIAKKLAANLNPPIVLILFNPLIQFNYNTALTIWWLTSLIVGLIAARITFKHVFSPDFFKNNWATLYLIYLAFFATLMDAAITQLGALLLFCIMFGYHFYLKGSDYFAGILWGFIIALKFFPALLFLWVLLQKRYKVFTVMLSVSALLSIIPIFICGIDIYQQYFSMMSQVSWYGDSWNASLYGFLFRILINVHDKTQTFLFVNLVYGILFLIFLLWYLKSIVKMSVDSKNEQSFALTLCMMLLLSPFGWLYYFSLLLFPLAFTWKVNFADAENTKNKILWFCSLFLLNFPMDYLSSKKMFTVTNKLCLSSLYFYGLLLLIYLLRAQKIPLYHDQKSLKANFKYLPILGIIFGFGIFVPTLSFVGRLFDINWSN</sequence>
<evidence type="ECO:0000256" key="5">
    <source>
        <dbReference type="ARBA" id="ARBA00022989"/>
    </source>
</evidence>
<evidence type="ECO:0000256" key="7">
    <source>
        <dbReference type="ARBA" id="ARBA00024033"/>
    </source>
</evidence>
<dbReference type="GO" id="GO:0016758">
    <property type="term" value="F:hexosyltransferase activity"/>
    <property type="evidence" value="ECO:0007669"/>
    <property type="project" value="InterPro"/>
</dbReference>
<evidence type="ECO:0000256" key="8">
    <source>
        <dbReference type="SAM" id="Phobius"/>
    </source>
</evidence>
<evidence type="ECO:0000256" key="6">
    <source>
        <dbReference type="ARBA" id="ARBA00023136"/>
    </source>
</evidence>
<dbReference type="Pfam" id="PF09594">
    <property type="entry name" value="GT87"/>
    <property type="match status" value="1"/>
</dbReference>
<feature type="transmembrane region" description="Helical" evidence="8">
    <location>
        <begin position="403"/>
        <end position="427"/>
    </location>
</feature>
<comment type="caution">
    <text evidence="9">The sequence shown here is derived from an EMBL/GenBank/DDBJ whole genome shotgun (WGS) entry which is preliminary data.</text>
</comment>
<feature type="transmembrane region" description="Helical" evidence="8">
    <location>
        <begin position="12"/>
        <end position="32"/>
    </location>
</feature>
<protein>
    <recommendedName>
        <fullName evidence="11">Mannosyltransferase</fullName>
    </recommendedName>
</protein>
<keyword evidence="4 8" id="KW-0812">Transmembrane</keyword>
<comment type="subcellular location">
    <subcellularLocation>
        <location evidence="1">Cell membrane</location>
        <topology evidence="1">Multi-pass membrane protein</topology>
    </subcellularLocation>
</comment>
<dbReference type="InterPro" id="IPR018584">
    <property type="entry name" value="GT87"/>
</dbReference>
<keyword evidence="5 8" id="KW-1133">Transmembrane helix</keyword>
<keyword evidence="6 8" id="KW-0472">Membrane</keyword>
<evidence type="ECO:0000313" key="9">
    <source>
        <dbReference type="EMBL" id="KTC77870.1"/>
    </source>
</evidence>
<evidence type="ECO:0008006" key="11">
    <source>
        <dbReference type="Google" id="ProtNLM"/>
    </source>
</evidence>
<name>A0A0W0S365_9GAMM</name>
<evidence type="ECO:0000313" key="10">
    <source>
        <dbReference type="Proteomes" id="UP000054742"/>
    </source>
</evidence>
<evidence type="ECO:0000256" key="3">
    <source>
        <dbReference type="ARBA" id="ARBA00022679"/>
    </source>
</evidence>
<proteinExistence type="inferred from homology"/>
<keyword evidence="10" id="KW-1185">Reference proteome</keyword>
<evidence type="ECO:0000256" key="2">
    <source>
        <dbReference type="ARBA" id="ARBA00022475"/>
    </source>
</evidence>
<feature type="transmembrane region" description="Helical" evidence="8">
    <location>
        <begin position="366"/>
        <end position="383"/>
    </location>
</feature>
<reference evidence="9 10" key="1">
    <citation type="submission" date="2015-11" db="EMBL/GenBank/DDBJ databases">
        <title>Genomic analysis of 38 Legionella species identifies large and diverse effector repertoires.</title>
        <authorList>
            <person name="Burstein D."/>
            <person name="Amaro F."/>
            <person name="Zusman T."/>
            <person name="Lifshitz Z."/>
            <person name="Cohen O."/>
            <person name="Gilbert J.A."/>
            <person name="Pupko T."/>
            <person name="Shuman H.A."/>
            <person name="Segal G."/>
        </authorList>
    </citation>
    <scope>NUCLEOTIDE SEQUENCE [LARGE SCALE GENOMIC DNA]</scope>
    <source>
        <strain evidence="9 10">ATCC 43878</strain>
    </source>
</reference>
<dbReference type="Proteomes" id="UP000054742">
    <property type="component" value="Unassembled WGS sequence"/>
</dbReference>
<feature type="transmembrane region" description="Helical" evidence="8">
    <location>
        <begin position="126"/>
        <end position="159"/>
    </location>
</feature>
<evidence type="ECO:0000256" key="1">
    <source>
        <dbReference type="ARBA" id="ARBA00004651"/>
    </source>
</evidence>
<feature type="transmembrane region" description="Helical" evidence="8">
    <location>
        <begin position="84"/>
        <end position="105"/>
    </location>
</feature>
<organism evidence="9 10">
    <name type="scientific">Legionella brunensis</name>
    <dbReference type="NCBI Taxonomy" id="29422"/>
    <lineage>
        <taxon>Bacteria</taxon>
        <taxon>Pseudomonadati</taxon>
        <taxon>Pseudomonadota</taxon>
        <taxon>Gammaproteobacteria</taxon>
        <taxon>Legionellales</taxon>
        <taxon>Legionellaceae</taxon>
        <taxon>Legionella</taxon>
    </lineage>
</organism>